<dbReference type="PRINTS" id="PR00131">
    <property type="entry name" value="GLHYDRLASE1"/>
</dbReference>
<dbReference type="Pfam" id="PF00232">
    <property type="entry name" value="Glyco_hydro_1"/>
    <property type="match status" value="1"/>
</dbReference>
<evidence type="ECO:0000256" key="2">
    <source>
        <dbReference type="ARBA" id="ARBA00022801"/>
    </source>
</evidence>
<dbReference type="GO" id="GO:0005975">
    <property type="term" value="P:carbohydrate metabolic process"/>
    <property type="evidence" value="ECO:0007669"/>
    <property type="project" value="InterPro"/>
</dbReference>
<reference evidence="5 6" key="1">
    <citation type="submission" date="2020-10" db="EMBL/GenBank/DDBJ databases">
        <title>Connecting structure to function with the recovery of over 1000 high-quality activated sludge metagenome-assembled genomes encoding full-length rRNA genes using long-read sequencing.</title>
        <authorList>
            <person name="Singleton C.M."/>
            <person name="Petriglieri F."/>
            <person name="Kristensen J.M."/>
            <person name="Kirkegaard R.H."/>
            <person name="Michaelsen T.Y."/>
            <person name="Andersen M.H."/>
            <person name="Karst S.M."/>
            <person name="Dueholm M.S."/>
            <person name="Nielsen P.H."/>
            <person name="Albertsen M."/>
        </authorList>
    </citation>
    <scope>NUCLEOTIDE SEQUENCE [LARGE SCALE GENOMIC DNA]</scope>
    <source>
        <strain evidence="5">AalE_18-Q3-R2-46_BAT3C.188</strain>
    </source>
</reference>
<dbReference type="Proteomes" id="UP000718281">
    <property type="component" value="Unassembled WGS sequence"/>
</dbReference>
<name>A0A934X8X6_9MICO</name>
<organism evidence="5 6">
    <name type="scientific">Candidatus Phosphoribacter hodrii</name>
    <dbReference type="NCBI Taxonomy" id="2953743"/>
    <lineage>
        <taxon>Bacteria</taxon>
        <taxon>Bacillati</taxon>
        <taxon>Actinomycetota</taxon>
        <taxon>Actinomycetes</taxon>
        <taxon>Micrococcales</taxon>
        <taxon>Dermatophilaceae</taxon>
        <taxon>Candidatus Phosphoribacter</taxon>
    </lineage>
</organism>
<dbReference type="PANTHER" id="PTHR10353">
    <property type="entry name" value="GLYCOSYL HYDROLASE"/>
    <property type="match status" value="1"/>
</dbReference>
<dbReference type="InterPro" id="IPR017853">
    <property type="entry name" value="GH"/>
</dbReference>
<dbReference type="AlphaFoldDB" id="A0A934X8X6"/>
<keyword evidence="2 5" id="KW-0378">Hydrolase</keyword>
<evidence type="ECO:0000256" key="3">
    <source>
        <dbReference type="ARBA" id="ARBA00023295"/>
    </source>
</evidence>
<evidence type="ECO:0000256" key="1">
    <source>
        <dbReference type="ARBA" id="ARBA00010838"/>
    </source>
</evidence>
<keyword evidence="3" id="KW-0326">Glycosidase</keyword>
<accession>A0A934X8X6</accession>
<comment type="caution">
    <text evidence="5">The sequence shown here is derived from an EMBL/GenBank/DDBJ whole genome shotgun (WGS) entry which is preliminary data.</text>
</comment>
<evidence type="ECO:0000313" key="5">
    <source>
        <dbReference type="EMBL" id="MBK6302398.1"/>
    </source>
</evidence>
<dbReference type="EMBL" id="JADIXZ010000010">
    <property type="protein sequence ID" value="MBK6302398.1"/>
    <property type="molecule type" value="Genomic_DNA"/>
</dbReference>
<gene>
    <name evidence="5" type="ORF">IPF40_15710</name>
</gene>
<dbReference type="Gene3D" id="3.20.20.80">
    <property type="entry name" value="Glycosidases"/>
    <property type="match status" value="1"/>
</dbReference>
<proteinExistence type="inferred from homology"/>
<dbReference type="PANTHER" id="PTHR10353:SF209">
    <property type="entry name" value="GALACTOLIPID GALACTOSYLTRANSFERASE SFR2, CHLOROPLASTIC"/>
    <property type="match status" value="1"/>
</dbReference>
<dbReference type="SUPFAM" id="SSF51445">
    <property type="entry name" value="(Trans)glycosidases"/>
    <property type="match status" value="1"/>
</dbReference>
<evidence type="ECO:0000313" key="6">
    <source>
        <dbReference type="Proteomes" id="UP000718281"/>
    </source>
</evidence>
<dbReference type="InterPro" id="IPR001360">
    <property type="entry name" value="Glyco_hydro_1"/>
</dbReference>
<comment type="similarity">
    <text evidence="1 4">Belongs to the glycosyl hydrolase 1 family.</text>
</comment>
<evidence type="ECO:0000256" key="4">
    <source>
        <dbReference type="RuleBase" id="RU003690"/>
    </source>
</evidence>
<sequence>MGEFRLDGLMLGVATAATQIEGGCDTTNWADWALTPGHIADGSSPVRATGHWDRWREDTDLMASLGIQTYRFGVEWARLEPQPGVFSDEAFSHYRDELTALRDKGIRPLLTLHHFNNPRWFEALGAFERADNVAHFLRFVERVVTELGDLVEDWCTINEPNVYATFGYLLGRFPPGVRSLPRAVRVMTNLAHAHITAYELIHALRAGQPTRVTFAVHLRVFDPANPANPAHRALARAQEYLFQTALTEAMCTGRFGMPLRRPAGIHEGRYYDALGINYYSRSWVSTIGDGTRPGAPLNDLGWEIYPEGLARVARWAYDRWPAPIWVTENGTCDATDRFRAQYLHDHLEVMAAARATGLPFERYYHWCFVDNWEWAEGEVPRFGIVDLDYATLERTVKSSGRFYADVIAEGGVTDEIAARYLSS</sequence>
<protein>
    <submittedName>
        <fullName evidence="5">Glycoside hydrolase family 1 protein</fullName>
    </submittedName>
</protein>
<dbReference type="GO" id="GO:0008422">
    <property type="term" value="F:beta-glucosidase activity"/>
    <property type="evidence" value="ECO:0007669"/>
    <property type="project" value="TreeGrafter"/>
</dbReference>